<protein>
    <submittedName>
        <fullName evidence="1">Uncharacterized protein</fullName>
    </submittedName>
</protein>
<organism evidence="1 2">
    <name type="scientific">Trypanosoma vivax (strain Y486)</name>
    <dbReference type="NCBI Taxonomy" id="1055687"/>
    <lineage>
        <taxon>Eukaryota</taxon>
        <taxon>Discoba</taxon>
        <taxon>Euglenozoa</taxon>
        <taxon>Kinetoplastea</taxon>
        <taxon>Metakinetoplastina</taxon>
        <taxon>Trypanosomatida</taxon>
        <taxon>Trypanosomatidae</taxon>
        <taxon>Trypanosoma</taxon>
        <taxon>Duttonella</taxon>
    </lineage>
</organism>
<keyword evidence="2" id="KW-1185">Reference proteome</keyword>
<dbReference type="VEuPathDB" id="TriTrypDB:TvY486_0003354"/>
<evidence type="ECO:0000313" key="1">
    <source>
        <dbReference type="EMBL" id="CCD21034.1"/>
    </source>
</evidence>
<name>F9WTY8_TRYVY</name>
<reference evidence="1 2" key="1">
    <citation type="journal article" date="2012" name="Proc. Natl. Acad. Sci. U.S.A.">
        <title>Antigenic diversity is generated by distinct evolutionary mechanisms in African trypanosome species.</title>
        <authorList>
            <person name="Jackson A.P."/>
            <person name="Berry A."/>
            <person name="Aslett M."/>
            <person name="Allison H.C."/>
            <person name="Burton P."/>
            <person name="Vavrova-Anderson J."/>
            <person name="Brown R."/>
            <person name="Browne H."/>
            <person name="Corton N."/>
            <person name="Hauser H."/>
            <person name="Gamble J."/>
            <person name="Gilderthorp R."/>
            <person name="Marcello L."/>
            <person name="McQuillan J."/>
            <person name="Otto T.D."/>
            <person name="Quail M.A."/>
            <person name="Sanders M.J."/>
            <person name="van Tonder A."/>
            <person name="Ginger M.L."/>
            <person name="Field M.C."/>
            <person name="Barry J.D."/>
            <person name="Hertz-Fowler C."/>
            <person name="Berriman M."/>
        </authorList>
    </citation>
    <scope>NUCLEOTIDE SEQUENCE</scope>
    <source>
        <strain evidence="1 2">Y486</strain>
    </source>
</reference>
<accession>F9WTY8</accession>
<gene>
    <name evidence="1" type="ORF">TvY486_0003354</name>
</gene>
<proteinExistence type="predicted"/>
<sequence length="145" mass="15558">AFNDAVTKLPGLESNGYMKECNKDGTAAAEESTVGTFEVNMQTLLQFVNESEGSIVNNSDTVLRESTKQFDNALIEARKFSANAKSESEQVKAIRAAIKSIAHVARETVRRAEDGAREAKEAVSRVASGCKPLHTQLLSVLSGAV</sequence>
<dbReference type="EMBL" id="CAEX01006847">
    <property type="protein sequence ID" value="CCD21034.1"/>
    <property type="molecule type" value="Genomic_DNA"/>
</dbReference>
<dbReference type="AlphaFoldDB" id="F9WTY8"/>
<dbReference type="Proteomes" id="UP000009027">
    <property type="component" value="Unassembled WGS sequence"/>
</dbReference>
<feature type="non-terminal residue" evidence="1">
    <location>
        <position position="1"/>
    </location>
</feature>
<evidence type="ECO:0000313" key="2">
    <source>
        <dbReference type="Proteomes" id="UP000009027"/>
    </source>
</evidence>